<keyword evidence="2" id="KW-1133">Transmembrane helix</keyword>
<evidence type="ECO:0000259" key="3">
    <source>
        <dbReference type="PROSITE" id="PS51462"/>
    </source>
</evidence>
<dbReference type="Pfam" id="PF02719">
    <property type="entry name" value="Polysacc_synt_2"/>
    <property type="match status" value="1"/>
</dbReference>
<dbReference type="RefSeq" id="WP_279243117.1">
    <property type="nucleotide sequence ID" value="NZ_CP036501.1"/>
</dbReference>
<feature type="domain" description="Nudix hydrolase" evidence="3">
    <location>
        <begin position="703"/>
        <end position="829"/>
    </location>
</feature>
<dbReference type="PANTHER" id="PTHR43318">
    <property type="entry name" value="UDP-N-ACETYLGLUCOSAMINE 4,6-DEHYDRATASE"/>
    <property type="match status" value="1"/>
</dbReference>
<gene>
    <name evidence="4" type="ORF">E0F26_05880</name>
</gene>
<keyword evidence="2" id="KW-0812">Transmembrane</keyword>
<name>A0ABY6Q5U6_9GAMM</name>
<evidence type="ECO:0000313" key="4">
    <source>
        <dbReference type="EMBL" id="UZP74303.1"/>
    </source>
</evidence>
<dbReference type="EMBL" id="CP036501">
    <property type="protein sequence ID" value="UZP74303.1"/>
    <property type="molecule type" value="Genomic_DNA"/>
</dbReference>
<dbReference type="InterPro" id="IPR029063">
    <property type="entry name" value="SAM-dependent_MTases_sf"/>
</dbReference>
<feature type="transmembrane region" description="Helical" evidence="2">
    <location>
        <begin position="119"/>
        <end position="136"/>
    </location>
</feature>
<organism evidence="4 5">
    <name type="scientific">Candidatus Paraluminiphilus aquimaris</name>
    <dbReference type="NCBI Taxonomy" id="2518994"/>
    <lineage>
        <taxon>Bacteria</taxon>
        <taxon>Pseudomonadati</taxon>
        <taxon>Pseudomonadota</taxon>
        <taxon>Gammaproteobacteria</taxon>
        <taxon>Cellvibrionales</taxon>
        <taxon>Halieaceae</taxon>
        <taxon>Candidatus Paraluminiphilus</taxon>
    </lineage>
</organism>
<dbReference type="Proteomes" id="UP001317963">
    <property type="component" value="Chromosome"/>
</dbReference>
<dbReference type="SUPFAM" id="SSF51735">
    <property type="entry name" value="NAD(P)-binding Rossmann-fold domains"/>
    <property type="match status" value="1"/>
</dbReference>
<proteinExistence type="inferred from homology"/>
<evidence type="ECO:0000256" key="1">
    <source>
        <dbReference type="ARBA" id="ARBA00007430"/>
    </source>
</evidence>
<evidence type="ECO:0000256" key="2">
    <source>
        <dbReference type="SAM" id="Phobius"/>
    </source>
</evidence>
<comment type="similarity">
    <text evidence="1">Belongs to the polysaccharide synthase family.</text>
</comment>
<dbReference type="Gene3D" id="3.40.50.720">
    <property type="entry name" value="NAD(P)-binding Rossmann-like Domain"/>
    <property type="match status" value="2"/>
</dbReference>
<feature type="transmembrane region" description="Helical" evidence="2">
    <location>
        <begin position="93"/>
        <end position="113"/>
    </location>
</feature>
<dbReference type="InterPro" id="IPR051203">
    <property type="entry name" value="Polysaccharide_Synthase-Rel"/>
</dbReference>
<dbReference type="InterPro" id="IPR036291">
    <property type="entry name" value="NAD(P)-bd_dom_sf"/>
</dbReference>
<reference evidence="4 5" key="1">
    <citation type="submission" date="2019-02" db="EMBL/GenBank/DDBJ databases">
        <title>Halieaceae_genomes.</title>
        <authorList>
            <person name="Li S.-H."/>
        </authorList>
    </citation>
    <scope>NUCLEOTIDE SEQUENCE [LARGE SCALE GENOMIC DNA]</scope>
    <source>
        <strain evidence="4 5">JH123</strain>
    </source>
</reference>
<dbReference type="Gene3D" id="3.90.79.10">
    <property type="entry name" value="Nucleoside Triphosphate Pyrophosphohydrolase"/>
    <property type="match status" value="1"/>
</dbReference>
<protein>
    <submittedName>
        <fullName evidence="4">NUDIX domain-containing protein</fullName>
    </submittedName>
</protein>
<dbReference type="InterPro" id="IPR003869">
    <property type="entry name" value="Polysac_CapD-like"/>
</dbReference>
<dbReference type="SUPFAM" id="SSF55811">
    <property type="entry name" value="Nudix"/>
    <property type="match status" value="1"/>
</dbReference>
<dbReference type="PANTHER" id="PTHR43318:SF1">
    <property type="entry name" value="POLYSACCHARIDE BIOSYNTHESIS PROTEIN EPSC-RELATED"/>
    <property type="match status" value="1"/>
</dbReference>
<dbReference type="Pfam" id="PF00293">
    <property type="entry name" value="NUDIX"/>
    <property type="match status" value="1"/>
</dbReference>
<dbReference type="PROSITE" id="PS51462">
    <property type="entry name" value="NUDIX"/>
    <property type="match status" value="1"/>
</dbReference>
<dbReference type="InterPro" id="IPR015797">
    <property type="entry name" value="NUDIX_hydrolase-like_dom_sf"/>
</dbReference>
<sequence>MFKSNENNSESEIHIDWIQAICSIPRGLKKIIQIIFDFSVLLPLYVFVSWLLYEDVNIKNEILFGLIFVVISLTALYWLKIYGVVVRFSGFKMMQLIVIAQLISVVILGLISVLVDRQIIPASFILLFFTSVFFIGGGRLMARKILDFSDTNGKRVLIYGVGKVAVQLMTSIRREPGYDVLGFIDDGINLTGLELHGLPVFANVDLEDKIIANQVSIVVLANREQAIFKNSNLLDRLEILPVEVKCAPLINAYLKENDNGVNYLEELRVEDIVGRESVQPDQDLMRNNITRKVVLITGAGGSIGSELCRQVINLSPQKLILLEASEYALFSIHQELADYSDRVLPVLGSVCDIDLVENLLNNEKIDTVYHAAAYKHVPLVEANPFVGVYNNVFGTKIILDASIRAGVSSFTLISTDKAVRPTNIMGASKRIAEILCQIASARGAATTIASVRFGNVIGSSGSVIPKFREQIRNGGPVTVTHPEITRFFMGIPEASELVIQASSMAKGGDVFVLDMGDQVKILDLVKKLIRFSGKVVETEQNKHLNPIKIIYTGLRPGEKLYEELLISGEFKKTSHPKIMQLKEPCPDDRNHEQFLENLNDVLKVRDISALKLLLSKNNLGYVSQNDSQIVQTKNEKSFQALGSKDLLEATEKKSVAGDTGLEDSRAECESALQSKSFPPKSVLGLKQKYLINVLHKYFLLSRGLTMGVRCAVFNDKEEVLLVKHTYIEGWHLPGGGIDIDESAEEAVFREVREETSIMLREKPKLLGVYHSKHVSKRDHVVLFIADKYSKDESVDSSFEISASKFIPINSLPDDLEASSRYWLTEALSRRGNKTDKALIC</sequence>
<feature type="transmembrane region" description="Helical" evidence="2">
    <location>
        <begin position="62"/>
        <end position="81"/>
    </location>
</feature>
<keyword evidence="2" id="KW-0472">Membrane</keyword>
<dbReference type="SUPFAM" id="SSF53335">
    <property type="entry name" value="S-adenosyl-L-methionine-dependent methyltransferases"/>
    <property type="match status" value="1"/>
</dbReference>
<accession>A0ABY6Q5U6</accession>
<evidence type="ECO:0000313" key="5">
    <source>
        <dbReference type="Proteomes" id="UP001317963"/>
    </source>
</evidence>
<dbReference type="CDD" id="cd05237">
    <property type="entry name" value="UDP_invert_4-6DH_SDR_e"/>
    <property type="match status" value="1"/>
</dbReference>
<feature type="transmembrane region" description="Helical" evidence="2">
    <location>
        <begin position="31"/>
        <end position="50"/>
    </location>
</feature>
<keyword evidence="5" id="KW-1185">Reference proteome</keyword>
<dbReference type="InterPro" id="IPR000086">
    <property type="entry name" value="NUDIX_hydrolase_dom"/>
</dbReference>